<keyword evidence="7" id="KW-0156">Chromatin regulator</keyword>
<protein>
    <recommendedName>
        <fullName evidence="4">Protein MMS22-like</fullName>
    </recommendedName>
    <alternativeName>
        <fullName evidence="10">Methyl methanesulfonate-sensitivity protein 22-like</fullName>
    </alternativeName>
</protein>
<evidence type="ECO:0000256" key="4">
    <source>
        <dbReference type="ARBA" id="ARBA00021061"/>
    </source>
</evidence>
<comment type="similarity">
    <text evidence="3">Belongs to the MMS22 family. MMS22L subfamily.</text>
</comment>
<evidence type="ECO:0000256" key="8">
    <source>
        <dbReference type="ARBA" id="ARBA00023204"/>
    </source>
</evidence>
<sequence>MLHALVRLHGFRSNGQYEGPNYSRATGEAAENFEFCERTTQQFLNANPNEDQLRIFICLLTPTLIQWWQPKVNIPMILWEHFHKKLNSSFYIAGTAPSNLAVSCNSGRAYIDKYRNLLDKPPDANLSSYTLFVLLMGKCLERLLSCHANHQVQKLLGRVYTKFSTQKFLTLNETGIHHLIELFLVLSLCGDFSDLSIKLRDKLLSISFEKVTGPKQVAVAKGHMALWILYAEHKYDLTDYAIKLLQQLTSIRNDLSVSKIMADTLLDIFDHADTFQRGEHLLVGSWIPNFLNNCTPVEQDRTLEAIHLIFVKIQSTEQFLDANNELLKALNSTILPFVKQQYLNNYSQWLPILAADFCTHSFAVTDVQSFQKLFNYFAEQQPVNRQAVPQFLLKILESDRNTLVDHTTIMQIWLKSLVVLTAGNEDVAKLTKIVVKLPEFSSMTNTDAEELIQAKEPLCIFVAAVGKKYDNTSDYGQRNTISNNFNSYIRNFDKWLNTDFKLEKSELIFRFYSFLAIVIFNCPHIVYAKSKITCFFHIAITRYILPTSIQMGKAPEGKLAQLIHKIWPVVVQGIGRLNFKSDAYLNKTLTDLIQKWTPHFKISPNAKQVARPYINCLQGDNHDLSLFVFEKLTNLFLSTQRRQADPNACLVITIYQEVVESIASKCDDENSTIRLQTFMKGSSLATLEHIMMVDEIVPSRALLLDLFKRIIHSSVFKNCNMLKDLFREHLRILCKKHLSFHTFFFFELLMKLCTISYALIEDIIPFLVDEIRIVEGKRGAGEDNRIRGCLSKLQQNIELAKQKKV</sequence>
<keyword evidence="14" id="KW-1185">Reference proteome</keyword>
<keyword evidence="5" id="KW-0158">Chromosome</keyword>
<dbReference type="Proteomes" id="UP000037069">
    <property type="component" value="Unassembled WGS sequence"/>
</dbReference>
<reference evidence="13 14" key="1">
    <citation type="journal article" date="2015" name="Nat. Commun.">
        <title>Lucilia cuprina genome unlocks parasitic fly biology to underpin future interventions.</title>
        <authorList>
            <person name="Anstead C.A."/>
            <person name="Korhonen P.K."/>
            <person name="Young N.D."/>
            <person name="Hall R.S."/>
            <person name="Jex A.R."/>
            <person name="Murali S.C."/>
            <person name="Hughes D.S."/>
            <person name="Lee S.F."/>
            <person name="Perry T."/>
            <person name="Stroehlein A.J."/>
            <person name="Ansell B.R."/>
            <person name="Breugelmans B."/>
            <person name="Hofmann A."/>
            <person name="Qu J."/>
            <person name="Dugan S."/>
            <person name="Lee S.L."/>
            <person name="Chao H."/>
            <person name="Dinh H."/>
            <person name="Han Y."/>
            <person name="Doddapaneni H.V."/>
            <person name="Worley K.C."/>
            <person name="Muzny D.M."/>
            <person name="Ioannidis P."/>
            <person name="Waterhouse R.M."/>
            <person name="Zdobnov E.M."/>
            <person name="James P.J."/>
            <person name="Bagnall N.H."/>
            <person name="Kotze A.C."/>
            <person name="Gibbs R.A."/>
            <person name="Richards S."/>
            <person name="Batterham P."/>
            <person name="Gasser R.B."/>
        </authorList>
    </citation>
    <scope>NUCLEOTIDE SEQUENCE [LARGE SCALE GENOMIC DNA]</scope>
    <source>
        <strain evidence="13 14">LS</strain>
        <tissue evidence="13">Full body</tissue>
    </source>
</reference>
<comment type="caution">
    <text evidence="13">The sequence shown here is derived from an EMBL/GenBank/DDBJ whole genome shotgun (WGS) entry which is preliminary data.</text>
</comment>
<gene>
    <name evidence="13" type="ORF">FF38_07346</name>
</gene>
<evidence type="ECO:0000256" key="9">
    <source>
        <dbReference type="ARBA" id="ARBA00023242"/>
    </source>
</evidence>
<keyword evidence="6" id="KW-0227">DNA damage</keyword>
<evidence type="ECO:0000256" key="5">
    <source>
        <dbReference type="ARBA" id="ARBA00022454"/>
    </source>
</evidence>
<dbReference type="Pfam" id="PF14910">
    <property type="entry name" value="MMS22L_N"/>
    <property type="match status" value="1"/>
</dbReference>
<dbReference type="OMA" id="RVYLCLL"/>
<dbReference type="GO" id="GO:0031297">
    <property type="term" value="P:replication fork processing"/>
    <property type="evidence" value="ECO:0007669"/>
    <property type="project" value="InterPro"/>
</dbReference>
<accession>A0A0L0BS71</accession>
<evidence type="ECO:0000256" key="2">
    <source>
        <dbReference type="ARBA" id="ARBA00004286"/>
    </source>
</evidence>
<dbReference type="Pfam" id="PF14911">
    <property type="entry name" value="MMS22L_C"/>
    <property type="match status" value="1"/>
</dbReference>
<dbReference type="InterPro" id="IPR042320">
    <property type="entry name" value="MMS22-like"/>
</dbReference>
<keyword evidence="8" id="KW-0234">DNA repair</keyword>
<feature type="domain" description="MMS22-like C-terminal" evidence="12">
    <location>
        <begin position="425"/>
        <end position="796"/>
    </location>
</feature>
<dbReference type="PANTHER" id="PTHR28547">
    <property type="entry name" value="PROTEIN MMS22-LIKE"/>
    <property type="match status" value="1"/>
</dbReference>
<name>A0A0L0BS71_LUCCU</name>
<organism evidence="13 14">
    <name type="scientific">Lucilia cuprina</name>
    <name type="common">Green bottle fly</name>
    <name type="synonym">Australian sheep blowfly</name>
    <dbReference type="NCBI Taxonomy" id="7375"/>
    <lineage>
        <taxon>Eukaryota</taxon>
        <taxon>Metazoa</taxon>
        <taxon>Ecdysozoa</taxon>
        <taxon>Arthropoda</taxon>
        <taxon>Hexapoda</taxon>
        <taxon>Insecta</taxon>
        <taxon>Pterygota</taxon>
        <taxon>Neoptera</taxon>
        <taxon>Endopterygota</taxon>
        <taxon>Diptera</taxon>
        <taxon>Brachycera</taxon>
        <taxon>Muscomorpha</taxon>
        <taxon>Oestroidea</taxon>
        <taxon>Calliphoridae</taxon>
        <taxon>Luciliinae</taxon>
        <taxon>Lucilia</taxon>
    </lineage>
</organism>
<dbReference type="InterPro" id="IPR029425">
    <property type="entry name" value="MMS22L_N"/>
</dbReference>
<evidence type="ECO:0000256" key="3">
    <source>
        <dbReference type="ARBA" id="ARBA00006585"/>
    </source>
</evidence>
<dbReference type="GO" id="GO:0043596">
    <property type="term" value="C:nuclear replication fork"/>
    <property type="evidence" value="ECO:0007669"/>
    <property type="project" value="TreeGrafter"/>
</dbReference>
<feature type="domain" description="Protein MMS22-like N-terminal" evidence="11">
    <location>
        <begin position="28"/>
        <end position="254"/>
    </location>
</feature>
<evidence type="ECO:0000256" key="7">
    <source>
        <dbReference type="ARBA" id="ARBA00022853"/>
    </source>
</evidence>
<dbReference type="InterPro" id="IPR029424">
    <property type="entry name" value="MMS22L_C"/>
</dbReference>
<evidence type="ECO:0000313" key="14">
    <source>
        <dbReference type="Proteomes" id="UP000037069"/>
    </source>
</evidence>
<dbReference type="OrthoDB" id="8193282at2759"/>
<evidence type="ECO:0000259" key="12">
    <source>
        <dbReference type="Pfam" id="PF14911"/>
    </source>
</evidence>
<dbReference type="AlphaFoldDB" id="A0A0L0BS71"/>
<dbReference type="PANTHER" id="PTHR28547:SF1">
    <property type="entry name" value="PROTEIN MMS22-LIKE"/>
    <property type="match status" value="1"/>
</dbReference>
<keyword evidence="9" id="KW-0539">Nucleus</keyword>
<evidence type="ECO:0000313" key="13">
    <source>
        <dbReference type="EMBL" id="KNC22872.1"/>
    </source>
</evidence>
<evidence type="ECO:0000256" key="1">
    <source>
        <dbReference type="ARBA" id="ARBA00004123"/>
    </source>
</evidence>
<proteinExistence type="inferred from homology"/>
<dbReference type="EMBL" id="JRES01001443">
    <property type="protein sequence ID" value="KNC22872.1"/>
    <property type="molecule type" value="Genomic_DNA"/>
</dbReference>
<dbReference type="STRING" id="7375.A0A0L0BS71"/>
<dbReference type="GO" id="GO:0000724">
    <property type="term" value="P:double-strand break repair via homologous recombination"/>
    <property type="evidence" value="ECO:0007669"/>
    <property type="project" value="InterPro"/>
</dbReference>
<evidence type="ECO:0000256" key="6">
    <source>
        <dbReference type="ARBA" id="ARBA00022763"/>
    </source>
</evidence>
<evidence type="ECO:0000256" key="10">
    <source>
        <dbReference type="ARBA" id="ARBA00033326"/>
    </source>
</evidence>
<comment type="subcellular location">
    <subcellularLocation>
        <location evidence="2">Chromosome</location>
    </subcellularLocation>
    <subcellularLocation>
        <location evidence="1">Nucleus</location>
    </subcellularLocation>
</comment>
<dbReference type="GO" id="GO:0006325">
    <property type="term" value="P:chromatin organization"/>
    <property type="evidence" value="ECO:0007669"/>
    <property type="project" value="UniProtKB-KW"/>
</dbReference>
<evidence type="ECO:0000259" key="11">
    <source>
        <dbReference type="Pfam" id="PF14910"/>
    </source>
</evidence>